<evidence type="ECO:0000313" key="3">
    <source>
        <dbReference type="Proteomes" id="UP001597168"/>
    </source>
</evidence>
<organism evidence="2 3">
    <name type="scientific">Saccharothrix hoggarensis</name>
    <dbReference type="NCBI Taxonomy" id="913853"/>
    <lineage>
        <taxon>Bacteria</taxon>
        <taxon>Bacillati</taxon>
        <taxon>Actinomycetota</taxon>
        <taxon>Actinomycetes</taxon>
        <taxon>Pseudonocardiales</taxon>
        <taxon>Pseudonocardiaceae</taxon>
        <taxon>Saccharothrix</taxon>
    </lineage>
</organism>
<dbReference type="Pfam" id="PF12902">
    <property type="entry name" value="Ferritin-like"/>
    <property type="match status" value="1"/>
</dbReference>
<dbReference type="PANTHER" id="PTHR34400">
    <property type="match status" value="1"/>
</dbReference>
<sequence>MTAELTDTYQSMALLLECEPPQRDVAWLRAALQWGVTLEFATIPAYLYALWSIKEPNSDPNVADMILEIVMEEMLHMALACNMLSAIGGVPKMAEAGLVPAYPTALPGGVKPGLVVSLSGIASTSGSDQDVIKVFMDLEAPEKPLARTAETFPTIGKFYAAILEAFKKPENFAEFGAPGPQLNSVIAGFELPDMTTTKDNKKVVDLTKVERAVKLITEQGEGSDVSPNSGGELAHYYRFGEIFHGRKLKQHPGKKWKFDGDSFPRPAVHPLGTVPRGGWNRSAASDSVKAKLDAFNTTYRELLVKLEQVWQTADPKTPFKDSIVAMKALEGKARELVTIALPAAENQPGRNYGPEFRLPG</sequence>
<reference evidence="3" key="1">
    <citation type="journal article" date="2019" name="Int. J. Syst. Evol. Microbiol.">
        <title>The Global Catalogue of Microorganisms (GCM) 10K type strain sequencing project: providing services to taxonomists for standard genome sequencing and annotation.</title>
        <authorList>
            <consortium name="The Broad Institute Genomics Platform"/>
            <consortium name="The Broad Institute Genome Sequencing Center for Infectious Disease"/>
            <person name="Wu L."/>
            <person name="Ma J."/>
        </authorList>
    </citation>
    <scope>NUCLEOTIDE SEQUENCE [LARGE SCALE GENOMIC DNA]</scope>
    <source>
        <strain evidence="3">CCUG 60214</strain>
    </source>
</reference>
<dbReference type="RefSeq" id="WP_380724501.1">
    <property type="nucleotide sequence ID" value="NZ_JBHTLK010000090.1"/>
</dbReference>
<accession>A0ABW3QW91</accession>
<name>A0ABW3QW91_9PSEU</name>
<gene>
    <name evidence="2" type="ORF">ACFQ3T_18300</name>
</gene>
<dbReference type="InterPro" id="IPR026820">
    <property type="entry name" value="VioB/RebD_dom"/>
</dbReference>
<proteinExistence type="predicted"/>
<keyword evidence="3" id="KW-1185">Reference proteome</keyword>
<feature type="domain" description="Iminophenyl-pyruvate dimer synthase" evidence="1">
    <location>
        <begin position="32"/>
        <end position="244"/>
    </location>
</feature>
<comment type="caution">
    <text evidence="2">The sequence shown here is derived from an EMBL/GenBank/DDBJ whole genome shotgun (WGS) entry which is preliminary data.</text>
</comment>
<protein>
    <submittedName>
        <fullName evidence="2">Ferritin-like protein</fullName>
    </submittedName>
</protein>
<evidence type="ECO:0000313" key="2">
    <source>
        <dbReference type="EMBL" id="MFD1149087.1"/>
    </source>
</evidence>
<dbReference type="InterPro" id="IPR009078">
    <property type="entry name" value="Ferritin-like_SF"/>
</dbReference>
<evidence type="ECO:0000259" key="1">
    <source>
        <dbReference type="Pfam" id="PF12902"/>
    </source>
</evidence>
<dbReference type="Gene3D" id="1.20.1260.10">
    <property type="match status" value="1"/>
</dbReference>
<dbReference type="SUPFAM" id="SSF47240">
    <property type="entry name" value="Ferritin-like"/>
    <property type="match status" value="1"/>
</dbReference>
<dbReference type="PANTHER" id="PTHR34400:SF4">
    <property type="entry name" value="MEMBRANE PROTEIN"/>
    <property type="match status" value="1"/>
</dbReference>
<dbReference type="InterPro" id="IPR012347">
    <property type="entry name" value="Ferritin-like"/>
</dbReference>
<dbReference type="EMBL" id="JBHTLK010000090">
    <property type="protein sequence ID" value="MFD1149087.1"/>
    <property type="molecule type" value="Genomic_DNA"/>
</dbReference>
<dbReference type="Proteomes" id="UP001597168">
    <property type="component" value="Unassembled WGS sequence"/>
</dbReference>